<dbReference type="InterPro" id="IPR045806">
    <property type="entry name" value="BAMBI_C"/>
</dbReference>
<organism evidence="4 5">
    <name type="scientific">Polyplax serrata</name>
    <name type="common">Common mouse louse</name>
    <dbReference type="NCBI Taxonomy" id="468196"/>
    <lineage>
        <taxon>Eukaryota</taxon>
        <taxon>Metazoa</taxon>
        <taxon>Ecdysozoa</taxon>
        <taxon>Arthropoda</taxon>
        <taxon>Hexapoda</taxon>
        <taxon>Insecta</taxon>
        <taxon>Pterygota</taxon>
        <taxon>Neoptera</taxon>
        <taxon>Paraneoptera</taxon>
        <taxon>Psocodea</taxon>
        <taxon>Troctomorpha</taxon>
        <taxon>Phthiraptera</taxon>
        <taxon>Anoplura</taxon>
        <taxon>Polyplacidae</taxon>
        <taxon>Polyplax</taxon>
    </lineage>
</organism>
<accession>A0AAN8P196</accession>
<keyword evidence="2" id="KW-0812">Transmembrane</keyword>
<feature type="domain" description="BMP and activin membrane-bound inhibitor C-terminal" evidence="3">
    <location>
        <begin position="48"/>
        <end position="83"/>
    </location>
</feature>
<sequence>MEAYGWSWVGGSVCGSKFDGSLISATEAQNNLAGGLGGGGYYDSHRQTNEVWFKAATIVVPICGAMILFLLIALAFKVLRADHVNEDKYCGKTTSNANYADTHVISFKTEELNSDETSKKMPLLYETRQTDRGENFRNFTTARIHFGQNVNILREAENSNKIAKNIENERMNLEKPWYRGREVATTSRIQPEESNNSSGSSNNNHTSCSSSNSSNNNNNSAAGRENEANSTLDVRVDVEDPRPLPVLSLNLDKPECLSSCNIYRSPKTYGQSTFSVNADKMYDKYLL</sequence>
<keyword evidence="2" id="KW-0472">Membrane</keyword>
<dbReference type="Proteomes" id="UP001372834">
    <property type="component" value="Unassembled WGS sequence"/>
</dbReference>
<comment type="caution">
    <text evidence="4">The sequence shown here is derived from an EMBL/GenBank/DDBJ whole genome shotgun (WGS) entry which is preliminary data.</text>
</comment>
<feature type="compositionally biased region" description="Low complexity" evidence="1">
    <location>
        <begin position="192"/>
        <end position="223"/>
    </location>
</feature>
<evidence type="ECO:0000256" key="1">
    <source>
        <dbReference type="SAM" id="MobiDB-lite"/>
    </source>
</evidence>
<dbReference type="EMBL" id="JAWJWE010000009">
    <property type="protein sequence ID" value="KAK6631140.1"/>
    <property type="molecule type" value="Genomic_DNA"/>
</dbReference>
<keyword evidence="2" id="KW-1133">Transmembrane helix</keyword>
<proteinExistence type="predicted"/>
<dbReference type="Pfam" id="PF19337">
    <property type="entry name" value="BAMBI_C"/>
    <property type="match status" value="1"/>
</dbReference>
<evidence type="ECO:0000256" key="2">
    <source>
        <dbReference type="SAM" id="Phobius"/>
    </source>
</evidence>
<name>A0AAN8P196_POLSC</name>
<reference evidence="4 5" key="1">
    <citation type="submission" date="2023-10" db="EMBL/GenBank/DDBJ databases">
        <title>Genomes of two closely related lineages of the louse Polyplax serrata with different host specificities.</title>
        <authorList>
            <person name="Martinu J."/>
            <person name="Tarabai H."/>
            <person name="Stefka J."/>
            <person name="Hypsa V."/>
        </authorList>
    </citation>
    <scope>NUCLEOTIDE SEQUENCE [LARGE SCALE GENOMIC DNA]</scope>
    <source>
        <strain evidence="4">HR10_N</strain>
    </source>
</reference>
<dbReference type="AlphaFoldDB" id="A0AAN8P196"/>
<gene>
    <name evidence="4" type="ORF">RUM43_014236</name>
</gene>
<evidence type="ECO:0000259" key="3">
    <source>
        <dbReference type="Pfam" id="PF19337"/>
    </source>
</evidence>
<evidence type="ECO:0000313" key="5">
    <source>
        <dbReference type="Proteomes" id="UP001372834"/>
    </source>
</evidence>
<evidence type="ECO:0000313" key="4">
    <source>
        <dbReference type="EMBL" id="KAK6631140.1"/>
    </source>
</evidence>
<protein>
    <recommendedName>
        <fullName evidence="3">BMP and activin membrane-bound inhibitor C-terminal domain-containing protein</fullName>
    </recommendedName>
</protein>
<feature type="transmembrane region" description="Helical" evidence="2">
    <location>
        <begin position="51"/>
        <end position="76"/>
    </location>
</feature>
<feature type="region of interest" description="Disordered" evidence="1">
    <location>
        <begin position="186"/>
        <end position="237"/>
    </location>
</feature>